<evidence type="ECO:0000313" key="8">
    <source>
        <dbReference type="EMBL" id="CAD5117134.1"/>
    </source>
</evidence>
<name>A0A7I8VLG7_9ANNE</name>
<dbReference type="PANTHER" id="PTHR13028">
    <property type="entry name" value="RRNA PROCESSING PROTEIN EBNA1-BINDING PROTEIN-RELATED"/>
    <property type="match status" value="1"/>
</dbReference>
<feature type="compositionally biased region" description="Basic and acidic residues" evidence="7">
    <location>
        <begin position="202"/>
        <end position="220"/>
    </location>
</feature>
<comment type="caution">
    <text evidence="8">The sequence shown here is derived from an EMBL/GenBank/DDBJ whole genome shotgun (WGS) entry which is preliminary data.</text>
</comment>
<dbReference type="GO" id="GO:0030687">
    <property type="term" value="C:preribosome, large subunit precursor"/>
    <property type="evidence" value="ECO:0007669"/>
    <property type="project" value="TreeGrafter"/>
</dbReference>
<comment type="similarity">
    <text evidence="3">Belongs to the EBP2 family.</text>
</comment>
<dbReference type="EMBL" id="CAJFCJ010000007">
    <property type="protein sequence ID" value="CAD5117134.1"/>
    <property type="molecule type" value="Genomic_DNA"/>
</dbReference>
<dbReference type="InterPro" id="IPR008610">
    <property type="entry name" value="Ebp2"/>
</dbReference>
<accession>A0A7I8VLG7</accession>
<evidence type="ECO:0000256" key="2">
    <source>
        <dbReference type="ARBA" id="ARBA00004604"/>
    </source>
</evidence>
<sequence>MSADESEESYGYSSDDSDKEVLVAYEKGLLKADKLNIEQEKREFINKIDGLKSKTEEFKKKDLPWPERLDLTVAPAMAPSAIKDQILDNPEDINDDFKREMYFHRLAQAALVKGLPRLKAFNIPTKRPDDYLAEMAKSDAHMTRVRENLITKKLSLERSEKAKKLREMRKFGKQVQQEVLAKRQKEKKEMMDAVKKYRKGKKESLEFLEGDEKKGKDKNKNKNKKTNTKRDKKNAKFGFGGQKKRSKYNTKNSVDAVYSDFKTKKNAMTPGKAKQAKRQGQKRPGKQRRQKARGKK</sequence>
<gene>
    <name evidence="8" type="ORF">DGYR_LOCUS5692</name>
</gene>
<dbReference type="OrthoDB" id="443772at2759"/>
<reference evidence="8 9" key="1">
    <citation type="submission" date="2020-08" db="EMBL/GenBank/DDBJ databases">
        <authorList>
            <person name="Hejnol A."/>
        </authorList>
    </citation>
    <scope>NUCLEOTIDE SEQUENCE [LARGE SCALE GENOMIC DNA]</scope>
</reference>
<dbReference type="Proteomes" id="UP000549394">
    <property type="component" value="Unassembled WGS sequence"/>
</dbReference>
<feature type="region of interest" description="Disordered" evidence="7">
    <location>
        <begin position="202"/>
        <end position="296"/>
    </location>
</feature>
<evidence type="ECO:0000256" key="3">
    <source>
        <dbReference type="ARBA" id="ARBA00007336"/>
    </source>
</evidence>
<organism evidence="8 9">
    <name type="scientific">Dimorphilus gyrociliatus</name>
    <dbReference type="NCBI Taxonomy" id="2664684"/>
    <lineage>
        <taxon>Eukaryota</taxon>
        <taxon>Metazoa</taxon>
        <taxon>Spiralia</taxon>
        <taxon>Lophotrochozoa</taxon>
        <taxon>Annelida</taxon>
        <taxon>Polychaeta</taxon>
        <taxon>Polychaeta incertae sedis</taxon>
        <taxon>Dinophilidae</taxon>
        <taxon>Dimorphilus</taxon>
    </lineage>
</organism>
<comment type="function">
    <text evidence="1">Required for the processing of the 27S pre-rRNA.</text>
</comment>
<evidence type="ECO:0000313" key="9">
    <source>
        <dbReference type="Proteomes" id="UP000549394"/>
    </source>
</evidence>
<keyword evidence="4" id="KW-0690">Ribosome biogenesis</keyword>
<keyword evidence="6" id="KW-0539">Nucleus</keyword>
<protein>
    <submittedName>
        <fullName evidence="8">DgyrCDS5942</fullName>
    </submittedName>
</protein>
<comment type="subcellular location">
    <subcellularLocation>
        <location evidence="2">Nucleus</location>
        <location evidence="2">Nucleolus</location>
    </subcellularLocation>
</comment>
<dbReference type="GO" id="GO:0042273">
    <property type="term" value="P:ribosomal large subunit biogenesis"/>
    <property type="evidence" value="ECO:0007669"/>
    <property type="project" value="TreeGrafter"/>
</dbReference>
<keyword evidence="5" id="KW-0175">Coiled coil</keyword>
<dbReference type="GO" id="GO:0006364">
    <property type="term" value="P:rRNA processing"/>
    <property type="evidence" value="ECO:0007669"/>
    <property type="project" value="TreeGrafter"/>
</dbReference>
<evidence type="ECO:0000256" key="1">
    <source>
        <dbReference type="ARBA" id="ARBA00003387"/>
    </source>
</evidence>
<dbReference type="GO" id="GO:0005730">
    <property type="term" value="C:nucleolus"/>
    <property type="evidence" value="ECO:0007669"/>
    <property type="project" value="UniProtKB-SubCell"/>
</dbReference>
<evidence type="ECO:0000256" key="5">
    <source>
        <dbReference type="ARBA" id="ARBA00023054"/>
    </source>
</evidence>
<feature type="compositionally biased region" description="Basic residues" evidence="7">
    <location>
        <begin position="221"/>
        <end position="235"/>
    </location>
</feature>
<dbReference type="AlphaFoldDB" id="A0A7I8VLG7"/>
<evidence type="ECO:0000256" key="6">
    <source>
        <dbReference type="ARBA" id="ARBA00023242"/>
    </source>
</evidence>
<evidence type="ECO:0000256" key="7">
    <source>
        <dbReference type="SAM" id="MobiDB-lite"/>
    </source>
</evidence>
<dbReference type="Pfam" id="PF05890">
    <property type="entry name" value="Ebp2"/>
    <property type="match status" value="1"/>
</dbReference>
<evidence type="ECO:0000256" key="4">
    <source>
        <dbReference type="ARBA" id="ARBA00022517"/>
    </source>
</evidence>
<proteinExistence type="inferred from homology"/>
<feature type="compositionally biased region" description="Basic residues" evidence="7">
    <location>
        <begin position="274"/>
        <end position="296"/>
    </location>
</feature>
<dbReference type="GO" id="GO:0034399">
    <property type="term" value="C:nuclear periphery"/>
    <property type="evidence" value="ECO:0007669"/>
    <property type="project" value="TreeGrafter"/>
</dbReference>
<keyword evidence="9" id="KW-1185">Reference proteome</keyword>
<dbReference type="PANTHER" id="PTHR13028:SF0">
    <property type="entry name" value="RRNA-PROCESSING PROTEIN EBP2-RELATED"/>
    <property type="match status" value="1"/>
</dbReference>